<dbReference type="HOGENOM" id="CLU_020120_2_2_2"/>
<feature type="domain" description="PDZ" evidence="3">
    <location>
        <begin position="233"/>
        <end position="273"/>
    </location>
</feature>
<gene>
    <name evidence="4" type="ordered locus">Tpen_1528</name>
</gene>
<dbReference type="GO" id="GO:0006508">
    <property type="term" value="P:proteolysis"/>
    <property type="evidence" value="ECO:0007669"/>
    <property type="project" value="UniProtKB-KW"/>
</dbReference>
<organism evidence="4 5">
    <name type="scientific">Thermofilum pendens (strain DSM 2475 / Hrk 5)</name>
    <dbReference type="NCBI Taxonomy" id="368408"/>
    <lineage>
        <taxon>Archaea</taxon>
        <taxon>Thermoproteota</taxon>
        <taxon>Thermoprotei</taxon>
        <taxon>Thermofilales</taxon>
        <taxon>Thermofilaceae</taxon>
        <taxon>Thermofilum</taxon>
    </lineage>
</organism>
<dbReference type="Proteomes" id="UP000000641">
    <property type="component" value="Chromosome"/>
</dbReference>
<dbReference type="EMBL" id="CP000505">
    <property type="protein sequence ID" value="ABL78924.1"/>
    <property type="molecule type" value="Genomic_DNA"/>
</dbReference>
<dbReference type="SUPFAM" id="SSF50156">
    <property type="entry name" value="PDZ domain-like"/>
    <property type="match status" value="1"/>
</dbReference>
<dbReference type="KEGG" id="tpe:Tpen_1528"/>
<name>A1S0E4_THEPD</name>
<dbReference type="PROSITE" id="PS50106">
    <property type="entry name" value="PDZ"/>
    <property type="match status" value="1"/>
</dbReference>
<dbReference type="EnsemblBacteria" id="ABL78924">
    <property type="protein sequence ID" value="ABL78924"/>
    <property type="gene ID" value="Tpen_1528"/>
</dbReference>
<dbReference type="Pfam" id="PF13180">
    <property type="entry name" value="PDZ_2"/>
    <property type="match status" value="1"/>
</dbReference>
<dbReference type="InterPro" id="IPR001478">
    <property type="entry name" value="PDZ"/>
</dbReference>
<keyword evidence="5" id="KW-1185">Reference proteome</keyword>
<dbReference type="Gene3D" id="2.30.42.10">
    <property type="match status" value="1"/>
</dbReference>
<dbReference type="eggNOG" id="arCOG02833">
    <property type="taxonomic scope" value="Archaea"/>
</dbReference>
<dbReference type="PANTHER" id="PTHR43343:SF3">
    <property type="entry name" value="PROTEASE DO-LIKE 8, CHLOROPLASTIC"/>
    <property type="match status" value="1"/>
</dbReference>
<dbReference type="InterPro" id="IPR001940">
    <property type="entry name" value="Peptidase_S1C"/>
</dbReference>
<dbReference type="PANTHER" id="PTHR43343">
    <property type="entry name" value="PEPTIDASE S12"/>
    <property type="match status" value="1"/>
</dbReference>
<dbReference type="Pfam" id="PF13365">
    <property type="entry name" value="Trypsin_2"/>
    <property type="match status" value="1"/>
</dbReference>
<keyword evidence="1" id="KW-0645">Protease</keyword>
<dbReference type="InterPro" id="IPR051201">
    <property type="entry name" value="Chloro_Bact_Ser_Proteases"/>
</dbReference>
<evidence type="ECO:0000256" key="2">
    <source>
        <dbReference type="ARBA" id="ARBA00022801"/>
    </source>
</evidence>
<dbReference type="SUPFAM" id="SSF50494">
    <property type="entry name" value="Trypsin-like serine proteases"/>
    <property type="match status" value="1"/>
</dbReference>
<dbReference type="PRINTS" id="PR00834">
    <property type="entry name" value="PROTEASES2C"/>
</dbReference>
<keyword evidence="2" id="KW-0378">Hydrolase</keyword>
<protein>
    <submittedName>
        <fullName evidence="4">Peptidase S1 and S6, chymotrypsin/Hap</fullName>
    </submittedName>
</protein>
<evidence type="ECO:0000313" key="4">
    <source>
        <dbReference type="EMBL" id="ABL78924.1"/>
    </source>
</evidence>
<evidence type="ECO:0000256" key="1">
    <source>
        <dbReference type="ARBA" id="ARBA00022670"/>
    </source>
</evidence>
<evidence type="ECO:0000259" key="3">
    <source>
        <dbReference type="PROSITE" id="PS50106"/>
    </source>
</evidence>
<dbReference type="InterPro" id="IPR036034">
    <property type="entry name" value="PDZ_sf"/>
</dbReference>
<dbReference type="SMART" id="SM00228">
    <property type="entry name" value="PDZ"/>
    <property type="match status" value="1"/>
</dbReference>
<evidence type="ECO:0000313" key="5">
    <source>
        <dbReference type="Proteomes" id="UP000000641"/>
    </source>
</evidence>
<dbReference type="Gene3D" id="2.40.10.120">
    <property type="match status" value="1"/>
</dbReference>
<reference evidence="5" key="1">
    <citation type="journal article" date="2008" name="J. Bacteriol.">
        <title>Genome sequence of Thermofilum pendens reveals an exceptional loss of biosynthetic pathways without genome reduction.</title>
        <authorList>
            <person name="Anderson I."/>
            <person name="Rodriguez J."/>
            <person name="Susanti D."/>
            <person name="Porat I."/>
            <person name="Reich C."/>
            <person name="Ulrich L.E."/>
            <person name="Elkins J.G."/>
            <person name="Mavromatis K."/>
            <person name="Lykidis A."/>
            <person name="Kim E."/>
            <person name="Thompson L.S."/>
            <person name="Nolan M."/>
            <person name="Land M."/>
            <person name="Copeland A."/>
            <person name="Lapidus A."/>
            <person name="Lucas S."/>
            <person name="Detter C."/>
            <person name="Zhulin I.B."/>
            <person name="Olsen G.J."/>
            <person name="Whitman W."/>
            <person name="Mukhopadhyay B."/>
            <person name="Bristow J."/>
            <person name="Kyrpides N."/>
        </authorList>
    </citation>
    <scope>NUCLEOTIDE SEQUENCE [LARGE SCALE GENOMIC DNA]</scope>
    <source>
        <strain evidence="5">DSM 2475 / Hrk 5</strain>
    </source>
</reference>
<dbReference type="GO" id="GO:0004252">
    <property type="term" value="F:serine-type endopeptidase activity"/>
    <property type="evidence" value="ECO:0007669"/>
    <property type="project" value="InterPro"/>
</dbReference>
<sequence>MAEDLQERVIRAYEKVRDSVVSVTAVKVLDFLFVREPVSGLGSGVAVSEDGLVATNAHVVEGFEEISVTTPGGDHVRAEVVDVDPHYDIAFLRVERARLKPAELGDSDSLRVGQFVVAVGNPFGQLLGGPSLTFGVVSGLGRSLRAEGKIYENLIQTDAPVNPGNSGGPLVDLEGRVVGITTAMIPFAQGIGFAIPINEVKYALAQLEKYGRILRPWIGVYGLDVNPAIAYQLGLPRAAGVLVLRVVPGSPAARAGVKPGAVILKLDGSEVKGTGDLVSKLRQKEVGEKAVLEVFYAGTLRRLQVTVEEAP</sequence>
<dbReference type="InterPro" id="IPR009003">
    <property type="entry name" value="Peptidase_S1_PA"/>
</dbReference>
<accession>A1S0E4</accession>
<dbReference type="STRING" id="368408.Tpen_1528"/>
<dbReference type="AlphaFoldDB" id="A1S0E4"/>
<proteinExistence type="predicted"/>